<comment type="caution">
    <text evidence="10">The sequence shown here is derived from an EMBL/GenBank/DDBJ whole genome shotgun (WGS) entry which is preliminary data.</text>
</comment>
<dbReference type="GO" id="GO:0003677">
    <property type="term" value="F:DNA binding"/>
    <property type="evidence" value="ECO:0007669"/>
    <property type="project" value="UniProtKB-KW"/>
</dbReference>
<comment type="subcellular location">
    <subcellularLocation>
        <location evidence="1">Nucleus</location>
    </subcellularLocation>
</comment>
<dbReference type="PANTHER" id="PTHR28680">
    <property type="entry name" value="CENTROMERE PROTEIN X"/>
    <property type="match status" value="1"/>
</dbReference>
<protein>
    <recommendedName>
        <fullName evidence="3">Centromere protein X</fullName>
    </recommendedName>
</protein>
<dbReference type="GO" id="GO:0051382">
    <property type="term" value="P:kinetochore assembly"/>
    <property type="evidence" value="ECO:0007669"/>
    <property type="project" value="InterPro"/>
</dbReference>
<gene>
    <name evidence="10" type="ORF">PoB_000842100</name>
</gene>
<keyword evidence="6" id="KW-0234">DNA repair</keyword>
<keyword evidence="7" id="KW-0539">Nucleus</keyword>
<accession>A0AAV3YFE6</accession>
<evidence type="ECO:0000256" key="6">
    <source>
        <dbReference type="ARBA" id="ARBA00023204"/>
    </source>
</evidence>
<evidence type="ECO:0000256" key="2">
    <source>
        <dbReference type="ARBA" id="ARBA00009359"/>
    </source>
</evidence>
<dbReference type="InterPro" id="IPR018552">
    <property type="entry name" value="CENP-X"/>
</dbReference>
<keyword evidence="5" id="KW-0238">DNA-binding</keyword>
<name>A0AAV3YFE6_9GAST</name>
<evidence type="ECO:0000256" key="8">
    <source>
        <dbReference type="ARBA" id="ARBA00047146"/>
    </source>
</evidence>
<proteinExistence type="inferred from homology"/>
<dbReference type="GO" id="GO:0000712">
    <property type="term" value="P:resolution of meiotic recombination intermediates"/>
    <property type="evidence" value="ECO:0007669"/>
    <property type="project" value="TreeGrafter"/>
</dbReference>
<dbReference type="GO" id="GO:0031297">
    <property type="term" value="P:replication fork processing"/>
    <property type="evidence" value="ECO:0007669"/>
    <property type="project" value="TreeGrafter"/>
</dbReference>
<dbReference type="GO" id="GO:0006281">
    <property type="term" value="P:DNA repair"/>
    <property type="evidence" value="ECO:0007669"/>
    <property type="project" value="UniProtKB-KW"/>
</dbReference>
<sequence length="188" mass="20694">MRALSVETTAKYGREHALAYTDGSSAGGTGNEGRSCDAAPPNSGVRRSYLMMIDSPNSMKLTRKTIMYNICTGATQYKSSRKSEAHAPPVEPSATRLGDCNTLNYRSVMDSHALVSFRLKTVREALTQHFKDEKTTLKGNSLALVAELLRLFTKEALTRAADQAKNEGDDRVTIDHLEKILPQLLLDM</sequence>
<evidence type="ECO:0000256" key="1">
    <source>
        <dbReference type="ARBA" id="ARBA00004123"/>
    </source>
</evidence>
<evidence type="ECO:0000313" key="10">
    <source>
        <dbReference type="EMBL" id="GFN81915.1"/>
    </source>
</evidence>
<evidence type="ECO:0000256" key="5">
    <source>
        <dbReference type="ARBA" id="ARBA00023125"/>
    </source>
</evidence>
<dbReference type="AlphaFoldDB" id="A0AAV3YFE6"/>
<dbReference type="GO" id="GO:0043240">
    <property type="term" value="C:Fanconi anaemia nuclear complex"/>
    <property type="evidence" value="ECO:0007669"/>
    <property type="project" value="TreeGrafter"/>
</dbReference>
<keyword evidence="4" id="KW-0227">DNA damage</keyword>
<dbReference type="Proteomes" id="UP000735302">
    <property type="component" value="Unassembled WGS sequence"/>
</dbReference>
<evidence type="ECO:0000256" key="9">
    <source>
        <dbReference type="SAM" id="MobiDB-lite"/>
    </source>
</evidence>
<dbReference type="Gene3D" id="6.10.130.30">
    <property type="match status" value="1"/>
</dbReference>
<dbReference type="GO" id="GO:0071821">
    <property type="term" value="C:FANCM-MHF complex"/>
    <property type="evidence" value="ECO:0007669"/>
    <property type="project" value="TreeGrafter"/>
</dbReference>
<comment type="subunit">
    <text evidence="8">Heterodimer with CENPX, sometimes called MHF; this interaction stabilizes both partners. MHF heterodimers can assemble to form tetrameric structures. MHF also coassemble with CENPT-CENPW heterodimers at centromeres to form the tetrameric CENP-T-W-S-X complex. Forms a discrete complex with FANCM and CENPX, called FANCM-MHF; this interaction, probably mediated by direct binding between CENPS and FANCM, leads to synergistic activation of double-stranded DNA binding and strongly stimulates FANCM-mediated DNA remodeling. Recruited by FANCM to the Fanconi anemia (FA) core complex, which consists of CENPS, CENPX, FANCA, FANCB, FANCC, FANCE, FANCF, FANCG, FANCL, FANCM, FAAP24 and FAAP100. The FA core complex associates with Bloom syndrome (BLM) complex, which consists of at least BLM, DNA topoisomerase 3-alpha (TOP3A), RMI1/BLAP75, RPA1/RPA70 and RPA2/RPA32. The super complex between FA and BLM is called BRAFT.</text>
</comment>
<dbReference type="Pfam" id="PF09415">
    <property type="entry name" value="CENP-X"/>
    <property type="match status" value="1"/>
</dbReference>
<feature type="region of interest" description="Disordered" evidence="9">
    <location>
        <begin position="20"/>
        <end position="42"/>
    </location>
</feature>
<comment type="similarity">
    <text evidence="2">Belongs to the CENP-X/MHF2 family.</text>
</comment>
<dbReference type="PANTHER" id="PTHR28680:SF1">
    <property type="entry name" value="CENTROMERE PROTEIN X"/>
    <property type="match status" value="1"/>
</dbReference>
<evidence type="ECO:0000313" key="11">
    <source>
        <dbReference type="Proteomes" id="UP000735302"/>
    </source>
</evidence>
<keyword evidence="11" id="KW-1185">Reference proteome</keyword>
<reference evidence="10 11" key="1">
    <citation type="journal article" date="2021" name="Elife">
        <title>Chloroplast acquisition without the gene transfer in kleptoplastic sea slugs, Plakobranchus ocellatus.</title>
        <authorList>
            <person name="Maeda T."/>
            <person name="Takahashi S."/>
            <person name="Yoshida T."/>
            <person name="Shimamura S."/>
            <person name="Takaki Y."/>
            <person name="Nagai Y."/>
            <person name="Toyoda A."/>
            <person name="Suzuki Y."/>
            <person name="Arimoto A."/>
            <person name="Ishii H."/>
            <person name="Satoh N."/>
            <person name="Nishiyama T."/>
            <person name="Hasebe M."/>
            <person name="Maruyama T."/>
            <person name="Minagawa J."/>
            <person name="Obokata J."/>
            <person name="Shigenobu S."/>
        </authorList>
    </citation>
    <scope>NUCLEOTIDE SEQUENCE [LARGE SCALE GENOMIC DNA]</scope>
</reference>
<evidence type="ECO:0000256" key="7">
    <source>
        <dbReference type="ARBA" id="ARBA00023242"/>
    </source>
</evidence>
<organism evidence="10 11">
    <name type="scientific">Plakobranchus ocellatus</name>
    <dbReference type="NCBI Taxonomy" id="259542"/>
    <lineage>
        <taxon>Eukaryota</taxon>
        <taxon>Metazoa</taxon>
        <taxon>Spiralia</taxon>
        <taxon>Lophotrochozoa</taxon>
        <taxon>Mollusca</taxon>
        <taxon>Gastropoda</taxon>
        <taxon>Heterobranchia</taxon>
        <taxon>Euthyneura</taxon>
        <taxon>Panpulmonata</taxon>
        <taxon>Sacoglossa</taxon>
        <taxon>Placobranchoidea</taxon>
        <taxon>Plakobranchidae</taxon>
        <taxon>Plakobranchus</taxon>
    </lineage>
</organism>
<evidence type="ECO:0000256" key="4">
    <source>
        <dbReference type="ARBA" id="ARBA00022763"/>
    </source>
</evidence>
<dbReference type="EMBL" id="BLXT01000975">
    <property type="protein sequence ID" value="GFN81915.1"/>
    <property type="molecule type" value="Genomic_DNA"/>
</dbReference>
<dbReference type="CDD" id="cd22921">
    <property type="entry name" value="HFD_CENP-X"/>
    <property type="match status" value="1"/>
</dbReference>
<evidence type="ECO:0000256" key="3">
    <source>
        <dbReference type="ARBA" id="ARBA00016388"/>
    </source>
</evidence>